<feature type="compositionally biased region" description="Basic and acidic residues" evidence="1">
    <location>
        <begin position="482"/>
        <end position="492"/>
    </location>
</feature>
<sequence>MYADPSRSRALPASAAVYAVAGVRDRIRNAARADVEAALELMRDDFVGVFRASRWAHLRRRTGSATNGRGWGTSTTTSDSRWESGGWESAGGWGTNSTTDGGWESASTTTMSGGGWESGGWGTDTTTTSGGGRRRKSGQGRRPVIGPRDSIHTKGGKNLFNNLNDDGCLNSDRKQHNEFIQEEDRLRVLEACGAFVDFLWGESGGSIGEALPGKLLEVLGEEGPPEGADVARVDVRKEGGERAFQEAEAFALKDDANVFARAVMARKGIRWRQWSGSWWVQNALWWAKGGKAGVIGLEFYWDSCMSDETADKTAGRDFFWWSGCRRVNDTVASGSLALRKASRGRTGSVTTSLEGARECAQGMETALQAVESVGVVVVPPVLKDLRTREVDGGPNFDRRTEPVMPPSLLNAAGRFTVYYIDPVAHRISERAWWQGTVGTYMSRRQRMDVFGGSGEGCIKGAAPRAVAEHIVDAPGLTPEGKGGTDEGKHGEGGEDEFGSMKAKEQGAR</sequence>
<accession>A0AAD7IUB7</accession>
<name>A0AAD7IUB7_9AGAR</name>
<evidence type="ECO:0000313" key="3">
    <source>
        <dbReference type="Proteomes" id="UP001215598"/>
    </source>
</evidence>
<comment type="caution">
    <text evidence="2">The sequence shown here is derived from an EMBL/GenBank/DDBJ whole genome shotgun (WGS) entry which is preliminary data.</text>
</comment>
<gene>
    <name evidence="2" type="ORF">B0H16DRAFT_1460714</name>
</gene>
<dbReference type="AlphaFoldDB" id="A0AAD7IUB7"/>
<feature type="compositionally biased region" description="Polar residues" evidence="1">
    <location>
        <begin position="63"/>
        <end position="79"/>
    </location>
</feature>
<proteinExistence type="predicted"/>
<feature type="region of interest" description="Disordered" evidence="1">
    <location>
        <begin position="473"/>
        <end position="508"/>
    </location>
</feature>
<evidence type="ECO:0000256" key="1">
    <source>
        <dbReference type="SAM" id="MobiDB-lite"/>
    </source>
</evidence>
<dbReference type="Proteomes" id="UP001215598">
    <property type="component" value="Unassembled WGS sequence"/>
</dbReference>
<feature type="compositionally biased region" description="Gly residues" evidence="1">
    <location>
        <begin position="112"/>
        <end position="122"/>
    </location>
</feature>
<protein>
    <submittedName>
        <fullName evidence="2">Uncharacterized protein</fullName>
    </submittedName>
</protein>
<keyword evidence="3" id="KW-1185">Reference proteome</keyword>
<evidence type="ECO:0000313" key="2">
    <source>
        <dbReference type="EMBL" id="KAJ7750615.1"/>
    </source>
</evidence>
<reference evidence="2" key="1">
    <citation type="submission" date="2023-03" db="EMBL/GenBank/DDBJ databases">
        <title>Massive genome expansion in bonnet fungi (Mycena s.s.) driven by repeated elements and novel gene families across ecological guilds.</title>
        <authorList>
            <consortium name="Lawrence Berkeley National Laboratory"/>
            <person name="Harder C.B."/>
            <person name="Miyauchi S."/>
            <person name="Viragh M."/>
            <person name="Kuo A."/>
            <person name="Thoen E."/>
            <person name="Andreopoulos B."/>
            <person name="Lu D."/>
            <person name="Skrede I."/>
            <person name="Drula E."/>
            <person name="Henrissat B."/>
            <person name="Morin E."/>
            <person name="Kohler A."/>
            <person name="Barry K."/>
            <person name="LaButti K."/>
            <person name="Morin E."/>
            <person name="Salamov A."/>
            <person name="Lipzen A."/>
            <person name="Mereny Z."/>
            <person name="Hegedus B."/>
            <person name="Baldrian P."/>
            <person name="Stursova M."/>
            <person name="Weitz H."/>
            <person name="Taylor A."/>
            <person name="Grigoriev I.V."/>
            <person name="Nagy L.G."/>
            <person name="Martin F."/>
            <person name="Kauserud H."/>
        </authorList>
    </citation>
    <scope>NUCLEOTIDE SEQUENCE</scope>
    <source>
        <strain evidence="2">CBHHK182m</strain>
    </source>
</reference>
<organism evidence="2 3">
    <name type="scientific">Mycena metata</name>
    <dbReference type="NCBI Taxonomy" id="1033252"/>
    <lineage>
        <taxon>Eukaryota</taxon>
        <taxon>Fungi</taxon>
        <taxon>Dikarya</taxon>
        <taxon>Basidiomycota</taxon>
        <taxon>Agaricomycotina</taxon>
        <taxon>Agaricomycetes</taxon>
        <taxon>Agaricomycetidae</taxon>
        <taxon>Agaricales</taxon>
        <taxon>Marasmiineae</taxon>
        <taxon>Mycenaceae</taxon>
        <taxon>Mycena</taxon>
    </lineage>
</organism>
<feature type="region of interest" description="Disordered" evidence="1">
    <location>
        <begin position="62"/>
        <end position="157"/>
    </location>
</feature>
<dbReference type="EMBL" id="JARKIB010000065">
    <property type="protein sequence ID" value="KAJ7750615.1"/>
    <property type="molecule type" value="Genomic_DNA"/>
</dbReference>